<feature type="transmembrane region" description="Helical" evidence="4">
    <location>
        <begin position="131"/>
        <end position="150"/>
    </location>
</feature>
<dbReference type="RefSeq" id="WP_179904162.1">
    <property type="nucleotide sequence ID" value="NZ_JACBXS010000001.1"/>
</dbReference>
<keyword evidence="3 4" id="KW-0472">Membrane</keyword>
<feature type="transmembrane region" description="Helical" evidence="4">
    <location>
        <begin position="230"/>
        <end position="253"/>
    </location>
</feature>
<dbReference type="PROSITE" id="PS50850">
    <property type="entry name" value="MFS"/>
    <property type="match status" value="1"/>
</dbReference>
<dbReference type="Gene3D" id="1.20.1250.20">
    <property type="entry name" value="MFS general substrate transporter like domains"/>
    <property type="match status" value="2"/>
</dbReference>
<dbReference type="SUPFAM" id="SSF103473">
    <property type="entry name" value="MFS general substrate transporter"/>
    <property type="match status" value="1"/>
</dbReference>
<proteinExistence type="predicted"/>
<comment type="caution">
    <text evidence="6">The sequence shown here is derived from an EMBL/GenBank/DDBJ whole genome shotgun (WGS) entry which is preliminary data.</text>
</comment>
<organism evidence="6 7">
    <name type="scientific">Rhabdonatronobacter sediminivivens</name>
    <dbReference type="NCBI Taxonomy" id="2743469"/>
    <lineage>
        <taxon>Bacteria</taxon>
        <taxon>Pseudomonadati</taxon>
        <taxon>Pseudomonadota</taxon>
        <taxon>Alphaproteobacteria</taxon>
        <taxon>Rhodobacterales</taxon>
        <taxon>Paracoccaceae</taxon>
        <taxon>Rhabdonatronobacter</taxon>
    </lineage>
</organism>
<evidence type="ECO:0000256" key="4">
    <source>
        <dbReference type="SAM" id="Phobius"/>
    </source>
</evidence>
<dbReference type="InterPro" id="IPR020846">
    <property type="entry name" value="MFS_dom"/>
</dbReference>
<evidence type="ECO:0000259" key="5">
    <source>
        <dbReference type="PROSITE" id="PS50850"/>
    </source>
</evidence>
<feature type="transmembrane region" description="Helical" evidence="4">
    <location>
        <begin position="289"/>
        <end position="311"/>
    </location>
</feature>
<dbReference type="InterPro" id="IPR036259">
    <property type="entry name" value="MFS_trans_sf"/>
</dbReference>
<evidence type="ECO:0000256" key="3">
    <source>
        <dbReference type="ARBA" id="ARBA00023136"/>
    </source>
</evidence>
<dbReference type="PANTHER" id="PTHR23521">
    <property type="entry name" value="TRANSPORTER MFS SUPERFAMILY"/>
    <property type="match status" value="1"/>
</dbReference>
<dbReference type="GO" id="GO:0005886">
    <property type="term" value="C:plasma membrane"/>
    <property type="evidence" value="ECO:0007669"/>
    <property type="project" value="TreeGrafter"/>
</dbReference>
<feature type="transmembrane region" description="Helical" evidence="4">
    <location>
        <begin position="323"/>
        <end position="349"/>
    </location>
</feature>
<name>A0A7Z0HW25_9RHOB</name>
<dbReference type="Pfam" id="PF07690">
    <property type="entry name" value="MFS_1"/>
    <property type="match status" value="1"/>
</dbReference>
<feature type="transmembrane region" description="Helical" evidence="4">
    <location>
        <begin position="97"/>
        <end position="119"/>
    </location>
</feature>
<feature type="transmembrane region" description="Helical" evidence="4">
    <location>
        <begin position="156"/>
        <end position="179"/>
    </location>
</feature>
<dbReference type="GO" id="GO:0022857">
    <property type="term" value="F:transmembrane transporter activity"/>
    <property type="evidence" value="ECO:0007669"/>
    <property type="project" value="InterPro"/>
</dbReference>
<sequence>MIRVFAASWPLLLGMLLLMIGNGIQGTLLGIRGNLEGFSTQQMSLVMSAYFLGFLFGSRMAPDLIRRVGHVRVFAALGSLISAVLVLYAAVPDWIVWVVLRVLIGFCFAGVYVTAESWLNNTATNETRGQTLSLYMIVQMLGIITAQGVLNLADPAGFMLFVIPSVLVSLAFTPILLSISPAPAFGSIKRMSFRQLYNVSPLGVVGIFLMGGVFAAIFGMAAVWGGVAGLSVLEITIFVAAIYFGGLIFQYPIGWISDRMDRRQLILVVAVVGAVTATLAALLPLGFTALLLVAMAIGGISNPLYSLLLAYTNDYLEHDDMAAASAGLMFVNGLGAIIGPVAIGWIMAWVGPGGFFLYIGMLSALLAVYAVWRMSRRPAPAVDSTGSFNAITPGTTAVAYEAVIDAQTESDST</sequence>
<dbReference type="Proteomes" id="UP000529417">
    <property type="component" value="Unassembled WGS sequence"/>
</dbReference>
<keyword evidence="2 4" id="KW-1133">Transmembrane helix</keyword>
<dbReference type="InterPro" id="IPR011701">
    <property type="entry name" value="MFS"/>
</dbReference>
<dbReference type="AlphaFoldDB" id="A0A7Z0HW25"/>
<evidence type="ECO:0000256" key="1">
    <source>
        <dbReference type="ARBA" id="ARBA00022692"/>
    </source>
</evidence>
<feature type="transmembrane region" description="Helical" evidence="4">
    <location>
        <begin position="355"/>
        <end position="372"/>
    </location>
</feature>
<reference evidence="6 7" key="1">
    <citation type="journal article" date="2000" name="Arch. Microbiol.">
        <title>Rhodobaca bogoriensis gen. nov. and sp. nov., an alkaliphilic purple nonsulfur bacterium from African Rift Valley soda lakes.</title>
        <authorList>
            <person name="Milford A.D."/>
            <person name="Achenbach L.A."/>
            <person name="Jung D.O."/>
            <person name="Madigan M.T."/>
        </authorList>
    </citation>
    <scope>NUCLEOTIDE SEQUENCE [LARGE SCALE GENOMIC DNA]</scope>
    <source>
        <strain evidence="6 7">2376</strain>
    </source>
</reference>
<evidence type="ECO:0000313" key="6">
    <source>
        <dbReference type="EMBL" id="NYS23456.1"/>
    </source>
</evidence>
<dbReference type="PANTHER" id="PTHR23521:SF3">
    <property type="entry name" value="MFS TRANSPORTER"/>
    <property type="match status" value="1"/>
</dbReference>
<feature type="transmembrane region" description="Helical" evidence="4">
    <location>
        <begin position="265"/>
        <end position="283"/>
    </location>
</feature>
<keyword evidence="1 4" id="KW-0812">Transmembrane</keyword>
<evidence type="ECO:0000256" key="2">
    <source>
        <dbReference type="ARBA" id="ARBA00022989"/>
    </source>
</evidence>
<gene>
    <name evidence="6" type="ORF">HUK65_00510</name>
</gene>
<accession>A0A7Z0HW25</accession>
<evidence type="ECO:0000313" key="7">
    <source>
        <dbReference type="Proteomes" id="UP000529417"/>
    </source>
</evidence>
<dbReference type="InterPro" id="IPR047200">
    <property type="entry name" value="MFS_YcaD-like"/>
</dbReference>
<protein>
    <submittedName>
        <fullName evidence="6">MFS transporter</fullName>
    </submittedName>
</protein>
<feature type="domain" description="Major facilitator superfamily (MFS) profile" evidence="5">
    <location>
        <begin position="7"/>
        <end position="378"/>
    </location>
</feature>
<feature type="transmembrane region" description="Helical" evidence="4">
    <location>
        <begin position="199"/>
        <end position="224"/>
    </location>
</feature>
<dbReference type="CDD" id="cd17477">
    <property type="entry name" value="MFS_YcaD_like"/>
    <property type="match status" value="1"/>
</dbReference>
<feature type="transmembrane region" description="Helical" evidence="4">
    <location>
        <begin position="73"/>
        <end position="91"/>
    </location>
</feature>
<feature type="transmembrane region" description="Helical" evidence="4">
    <location>
        <begin position="42"/>
        <end position="61"/>
    </location>
</feature>
<keyword evidence="7" id="KW-1185">Reference proteome</keyword>
<dbReference type="EMBL" id="JACBXS010000001">
    <property type="protein sequence ID" value="NYS23456.1"/>
    <property type="molecule type" value="Genomic_DNA"/>
</dbReference>